<dbReference type="RefSeq" id="WP_108738675.1">
    <property type="nucleotide sequence ID" value="NZ_CP020919.1"/>
</dbReference>
<sequence>MADSKPIDNTTSSIEVFQLSSVPVPVMEEIKSRSGWMNFGSNNCHYNYILDRYYGSPTNKTIIDSYSDFICGKAITAPDRSMKPDQYAQMLSIIKLSDHRNICTDLSIFNECCFEVILSKSTDDVVEINHLPKQNVVPGLPNSNGVITDYWFSYNWSKLRDYPAVKIPVFDIKTKVKKTIFIIKPYQPGKVFFNVPTYFAGLRAAYSEEQLEIYYNNHIDNGLSFGHIINIVGDAEEEVKKAHIKEVKKQLTGANNAGKVVISYNSDKDNKTTVEALEVSEAHKQYEFLSNNSKQQIMISHRVTSPILFGIKDNTGFGNNAEEMKTAFDHLMKMVISPKQNLILEGYKDVLKKNDISLSLEIDQLDLNDVVVPEAASAETSAVEMSSQNSVDEISDYLIELGEVEDLDEWQCISTEEISEHHILNDKLINLAKVPSSFPNAGSEQDNDLFKIRYSYAPNRSHDKTRTFCKKMVEAGKVYRIEDINLASDKVVNPGFGPHGADKYDILLYKGGPRCRHFWMRKIYMRKTNKNISVNEALKIINELEPADRSKVRLPVNDKKVAMLPDDMPNNGFLNPKK</sequence>
<evidence type="ECO:0000313" key="2">
    <source>
        <dbReference type="Proteomes" id="UP000244677"/>
    </source>
</evidence>
<evidence type="ECO:0000313" key="1">
    <source>
        <dbReference type="EMBL" id="AWG27191.1"/>
    </source>
</evidence>
<dbReference type="Proteomes" id="UP000244677">
    <property type="component" value="Chromosome"/>
</dbReference>
<dbReference type="EMBL" id="CP020919">
    <property type="protein sequence ID" value="AWG27191.1"/>
    <property type="molecule type" value="Genomic_DNA"/>
</dbReference>
<organism evidence="1 2">
    <name type="scientific">Flavobacterium kingsejongi</name>
    <dbReference type="NCBI Taxonomy" id="1678728"/>
    <lineage>
        <taxon>Bacteria</taxon>
        <taxon>Pseudomonadati</taxon>
        <taxon>Bacteroidota</taxon>
        <taxon>Flavobacteriia</taxon>
        <taxon>Flavobacteriales</taxon>
        <taxon>Flavobacteriaceae</taxon>
        <taxon>Flavobacterium</taxon>
    </lineage>
</organism>
<gene>
    <name evidence="1" type="ORF">FK004_19200</name>
</gene>
<dbReference type="OrthoDB" id="1234918at2"/>
<reference evidence="1 2" key="1">
    <citation type="submission" date="2017-04" db="EMBL/GenBank/DDBJ databases">
        <title>Complete genome sequence of Flavobacterium kingsejong AJ004.</title>
        <authorList>
            <person name="Lee P.C."/>
        </authorList>
    </citation>
    <scope>NUCLEOTIDE SEQUENCE [LARGE SCALE GENOMIC DNA]</scope>
    <source>
        <strain evidence="1 2">AJ004</strain>
    </source>
</reference>
<accession>A0A2S1LU62</accession>
<dbReference type="AlphaFoldDB" id="A0A2S1LU62"/>
<keyword evidence="2" id="KW-1185">Reference proteome</keyword>
<name>A0A2S1LU62_9FLAO</name>
<proteinExistence type="predicted"/>
<dbReference type="KEGG" id="fki:FK004_19200"/>
<evidence type="ECO:0008006" key="3">
    <source>
        <dbReference type="Google" id="ProtNLM"/>
    </source>
</evidence>
<protein>
    <recommendedName>
        <fullName evidence="3">Phage portal protein</fullName>
    </recommendedName>
</protein>